<evidence type="ECO:0000256" key="2">
    <source>
        <dbReference type="SAM" id="Phobius"/>
    </source>
</evidence>
<dbReference type="InParanoid" id="A0A804M0I6"/>
<keyword evidence="2" id="KW-0812">Transmembrane</keyword>
<feature type="transmembrane region" description="Helical" evidence="2">
    <location>
        <begin position="212"/>
        <end position="230"/>
    </location>
</feature>
<dbReference type="Gramene" id="Zm00001eb050020_T001">
    <property type="protein sequence ID" value="Zm00001eb050020_P001"/>
    <property type="gene ID" value="Zm00001eb050020"/>
</dbReference>
<feature type="compositionally biased region" description="Basic residues" evidence="1">
    <location>
        <begin position="28"/>
        <end position="46"/>
    </location>
</feature>
<evidence type="ECO:0000313" key="5">
    <source>
        <dbReference type="Proteomes" id="UP000007305"/>
    </source>
</evidence>
<dbReference type="AlphaFoldDB" id="A0A804M0I6"/>
<keyword evidence="2" id="KW-0472">Membrane</keyword>
<reference evidence="4" key="2">
    <citation type="submission" date="2019-07" db="EMBL/GenBank/DDBJ databases">
        <authorList>
            <person name="Seetharam A."/>
            <person name="Woodhouse M."/>
            <person name="Cannon E."/>
        </authorList>
    </citation>
    <scope>NUCLEOTIDE SEQUENCE [LARGE SCALE GENOMIC DNA]</scope>
    <source>
        <strain evidence="4">cv. B73</strain>
    </source>
</reference>
<keyword evidence="2" id="KW-1133">Transmembrane helix</keyword>
<feature type="chain" id="PRO_5032818887" evidence="3">
    <location>
        <begin position="21"/>
        <end position="233"/>
    </location>
</feature>
<organism evidence="4 5">
    <name type="scientific">Zea mays</name>
    <name type="common">Maize</name>
    <dbReference type="NCBI Taxonomy" id="4577"/>
    <lineage>
        <taxon>Eukaryota</taxon>
        <taxon>Viridiplantae</taxon>
        <taxon>Streptophyta</taxon>
        <taxon>Embryophyta</taxon>
        <taxon>Tracheophyta</taxon>
        <taxon>Spermatophyta</taxon>
        <taxon>Magnoliopsida</taxon>
        <taxon>Liliopsida</taxon>
        <taxon>Poales</taxon>
        <taxon>Poaceae</taxon>
        <taxon>PACMAD clade</taxon>
        <taxon>Panicoideae</taxon>
        <taxon>Andropogonodae</taxon>
        <taxon>Andropogoneae</taxon>
        <taxon>Tripsacinae</taxon>
        <taxon>Zea</taxon>
    </lineage>
</organism>
<name>A0A804M0I6_MAIZE</name>
<feature type="region of interest" description="Disordered" evidence="1">
    <location>
        <begin position="24"/>
        <end position="46"/>
    </location>
</feature>
<dbReference type="EnsemblPlants" id="Zm00001eb050020_T001">
    <property type="protein sequence ID" value="Zm00001eb050020_P001"/>
    <property type="gene ID" value="Zm00001eb050020"/>
</dbReference>
<reference evidence="4" key="3">
    <citation type="submission" date="2021-05" db="UniProtKB">
        <authorList>
            <consortium name="EnsemblPlants"/>
        </authorList>
    </citation>
    <scope>IDENTIFICATION</scope>
    <source>
        <strain evidence="4">cv. B73</strain>
    </source>
</reference>
<evidence type="ECO:0000256" key="3">
    <source>
        <dbReference type="SAM" id="SignalP"/>
    </source>
</evidence>
<protein>
    <submittedName>
        <fullName evidence="4">Uncharacterized protein</fullName>
    </submittedName>
</protein>
<keyword evidence="3" id="KW-0732">Signal</keyword>
<evidence type="ECO:0000256" key="1">
    <source>
        <dbReference type="SAM" id="MobiDB-lite"/>
    </source>
</evidence>
<accession>A0A804M0I6</accession>
<reference evidence="5" key="1">
    <citation type="submission" date="2015-12" db="EMBL/GenBank/DDBJ databases">
        <title>Update maize B73 reference genome by single molecule sequencing technologies.</title>
        <authorList>
            <consortium name="Maize Genome Sequencing Project"/>
            <person name="Ware D."/>
        </authorList>
    </citation>
    <scope>NUCLEOTIDE SEQUENCE [LARGE SCALE GENOMIC DNA]</scope>
    <source>
        <strain evidence="5">cv. B73</strain>
    </source>
</reference>
<feature type="signal peptide" evidence="3">
    <location>
        <begin position="1"/>
        <end position="20"/>
    </location>
</feature>
<evidence type="ECO:0000313" key="4">
    <source>
        <dbReference type="EnsemblPlants" id="Zm00001eb050020_P001"/>
    </source>
</evidence>
<dbReference type="Proteomes" id="UP000007305">
    <property type="component" value="Chromosome 1"/>
</dbReference>
<keyword evidence="5" id="KW-1185">Reference proteome</keyword>
<proteinExistence type="predicted"/>
<sequence>MFSFLLFFSFSFLSFYPLRAQESEGSHSIKKQQRQQKRKKKEPRSRAASRLHICVYTTYLLGHLLDVDAASGPAVEVGAHEGVDLGEERGADHVWPREREHGAPHGAVERAVHGGDVVGPQDVEHGLRVARDEAGALAGQRPPVQLRLHAHHRGAAQDVRPEQAPVPAMPTTRMLMMARYYDNQPAEGWNRNSAVLRAFGEHDTDAPPLPLLLLRIATFLSFFLLLLHFLSNK</sequence>